<dbReference type="AlphaFoldDB" id="H2BXQ6"/>
<organism evidence="1 2">
    <name type="scientific">Gillisia limnaea (strain DSM 15749 / LMG 21470 / R-8282)</name>
    <dbReference type="NCBI Taxonomy" id="865937"/>
    <lineage>
        <taxon>Bacteria</taxon>
        <taxon>Pseudomonadati</taxon>
        <taxon>Bacteroidota</taxon>
        <taxon>Flavobacteriia</taxon>
        <taxon>Flavobacteriales</taxon>
        <taxon>Flavobacteriaceae</taxon>
        <taxon>Gillisia</taxon>
    </lineage>
</organism>
<name>H2BXQ6_GILLR</name>
<proteinExistence type="predicted"/>
<dbReference type="Proteomes" id="UP000003844">
    <property type="component" value="Unassembled WGS sequence"/>
</dbReference>
<dbReference type="STRING" id="865937.Gilli_2561"/>
<gene>
    <name evidence="1" type="ORF">Gilli_2561</name>
</gene>
<evidence type="ECO:0000313" key="1">
    <source>
        <dbReference type="EMBL" id="EHQ03180.1"/>
    </source>
</evidence>
<evidence type="ECO:0000313" key="2">
    <source>
        <dbReference type="Proteomes" id="UP000003844"/>
    </source>
</evidence>
<dbReference type="eggNOG" id="COG1061">
    <property type="taxonomic scope" value="Bacteria"/>
</dbReference>
<reference evidence="2" key="1">
    <citation type="journal article" date="2012" name="Stand. Genomic Sci.">
        <title>Genome sequence of the Antarctic rhodopsins-containing flavobacterium Gillisia limnaea type strain (R-8282(T)).</title>
        <authorList>
            <person name="Riedel T."/>
            <person name="Held B."/>
            <person name="Nolan M."/>
            <person name="Lucas S."/>
            <person name="Lapidus A."/>
            <person name="Tice H."/>
            <person name="Del Rio T.G."/>
            <person name="Cheng J.F."/>
            <person name="Han C."/>
            <person name="Tapia R."/>
            <person name="Goodwin L.A."/>
            <person name="Pitluck S."/>
            <person name="Liolios K."/>
            <person name="Mavromatis K."/>
            <person name="Pagani I."/>
            <person name="Ivanova N."/>
            <person name="Mikhailova N."/>
            <person name="Pati A."/>
            <person name="Chen A."/>
            <person name="Palaniappan K."/>
            <person name="Land M."/>
            <person name="Rohde M."/>
            <person name="Tindall B.J."/>
            <person name="Detter J.C."/>
            <person name="Goker M."/>
            <person name="Bristow J."/>
            <person name="Eisen J.A."/>
            <person name="Markowitz V."/>
            <person name="Hugenholtz P."/>
            <person name="Kyrpides N.C."/>
            <person name="Klenk H.P."/>
            <person name="Woyke T."/>
        </authorList>
    </citation>
    <scope>NUCLEOTIDE SEQUENCE [LARGE SCALE GENOMIC DNA]</scope>
    <source>
        <strain evidence="2">DSM 15749 / LMG 21470 / R-8282</strain>
    </source>
</reference>
<dbReference type="HOGENOM" id="CLU_2825018_0_0_10"/>
<protein>
    <submittedName>
        <fullName evidence="1">Uncharacterized protein</fullName>
    </submittedName>
</protein>
<keyword evidence="2" id="KW-1185">Reference proteome</keyword>
<dbReference type="EMBL" id="JH594606">
    <property type="protein sequence ID" value="EHQ03180.1"/>
    <property type="molecule type" value="Genomic_DNA"/>
</dbReference>
<dbReference type="OrthoDB" id="1467933at2"/>
<accession>H2BXQ6</accession>
<sequence>MAFGQEIGALKDHINVVDKDLNLIRNKGRMTFLETPGENFSRIIHDYSDQRKGFIVWKSALEERLF</sequence>
<dbReference type="RefSeq" id="WP_006989487.1">
    <property type="nucleotide sequence ID" value="NZ_JH594606.1"/>
</dbReference>